<dbReference type="Gramene" id="OPUNC12G00710.2">
    <property type="protein sequence ID" value="OPUNC12G00710.2"/>
    <property type="gene ID" value="OPUNC12G00710"/>
</dbReference>
<evidence type="ECO:0000313" key="3">
    <source>
        <dbReference type="Proteomes" id="UP000026962"/>
    </source>
</evidence>
<reference evidence="2" key="2">
    <citation type="submission" date="2018-05" db="EMBL/GenBank/DDBJ databases">
        <title>OpunRS2 (Oryza punctata Reference Sequence Version 2).</title>
        <authorList>
            <person name="Zhang J."/>
            <person name="Kudrna D."/>
            <person name="Lee S."/>
            <person name="Talag J."/>
            <person name="Welchert J."/>
            <person name="Wing R.A."/>
        </authorList>
    </citation>
    <scope>NUCLEOTIDE SEQUENCE [LARGE SCALE GENOMIC DNA]</scope>
</reference>
<organism evidence="2">
    <name type="scientific">Oryza punctata</name>
    <name type="common">Red rice</name>
    <dbReference type="NCBI Taxonomy" id="4537"/>
    <lineage>
        <taxon>Eukaryota</taxon>
        <taxon>Viridiplantae</taxon>
        <taxon>Streptophyta</taxon>
        <taxon>Embryophyta</taxon>
        <taxon>Tracheophyta</taxon>
        <taxon>Spermatophyta</taxon>
        <taxon>Magnoliopsida</taxon>
        <taxon>Liliopsida</taxon>
        <taxon>Poales</taxon>
        <taxon>Poaceae</taxon>
        <taxon>BOP clade</taxon>
        <taxon>Oryzoideae</taxon>
        <taxon>Oryzeae</taxon>
        <taxon>Oryzinae</taxon>
        <taxon>Oryza</taxon>
    </lineage>
</organism>
<dbReference type="OMA" id="HYRNRRI"/>
<dbReference type="HOGENOM" id="CLU_452994_0_0_1"/>
<dbReference type="Proteomes" id="UP000026962">
    <property type="component" value="Chromosome 12"/>
</dbReference>
<feature type="compositionally biased region" description="Acidic residues" evidence="1">
    <location>
        <begin position="193"/>
        <end position="220"/>
    </location>
</feature>
<dbReference type="STRING" id="4537.A0A0E0MIT7"/>
<protein>
    <submittedName>
        <fullName evidence="2">Uncharacterized protein</fullName>
    </submittedName>
</protein>
<sequence>MATGRGGAGWGGAGVGWLRTAPALTKEMGTYILSYKDMSRSGDPDADIIARVLWEIGYLGCICLNQNKSSLSAYYYYKDMPRLGDPDADLYIGVDNSDWYDLLVGGILMTWNAMYLILDKIDSPNARSWTTSSLVVSASGFPYPFPSPLSKTLANPSSSCTRRSHLLAASISRAESPVPLLRRRRRDVSAAYGDDDMDDDFGDFDLDDGDGVGDDEDLDNEQDYDVDYDRLLAPVKAPPRPLSREGEEEEGDIAMVAAQSFISTQDSASDTVVDYSVNEDEFHKIRLLHCDFFIRKVPDPDDDVFDFREMYVTPPDTDIYSIPRVLAPMPQKDEYLQAPICRQETAATSSLVVSASGFPYPFPSPLSKTLANPSSSCTRRSHLLAASISRAESPVPLLRRRRRDVSAAYGDDDMDDDFGDFDLDDGDGVGDDEDLDNEQDYDVDYDRLLAPVKAPPRPLSREGEEEEGDIAMVAAQSFISTQDSASDTVVDYSVNEDEFHKIRLLHCDFFIRKVPDPDDDVFDFREMYVTPPDTDIYSIPRVLAPMPQKYVRCTKKNFGRYHVSEPPVEHLRDPLYKTEREIMKVFLTKHYRNRRCNDPDFFLDFEEIYVIDSTTRSITRARVVVSVPEGKKRDRRNDLLLIRDGGESFRIIDKEASKANVDCLYQTKRDDATTVIQREEWAKSRQDVEKHFRKLRDFDYSNCALTSLATVSRNDPFWTPESLVPWSNRMAPEMLV</sequence>
<feature type="region of interest" description="Disordered" evidence="1">
    <location>
        <begin position="408"/>
        <end position="437"/>
    </location>
</feature>
<dbReference type="InterPro" id="IPR044710">
    <property type="entry name" value="PTAC6"/>
</dbReference>
<feature type="region of interest" description="Disordered" evidence="1">
    <location>
        <begin position="192"/>
        <end position="220"/>
    </location>
</feature>
<keyword evidence="3" id="KW-1185">Reference proteome</keyword>
<evidence type="ECO:0000313" key="2">
    <source>
        <dbReference type="EnsemblPlants" id="OPUNC12G00710.2"/>
    </source>
</evidence>
<dbReference type="EnsemblPlants" id="OPUNC12G00710.2">
    <property type="protein sequence ID" value="OPUNC12G00710.2"/>
    <property type="gene ID" value="OPUNC12G00710"/>
</dbReference>
<proteinExistence type="predicted"/>
<evidence type="ECO:0000256" key="1">
    <source>
        <dbReference type="SAM" id="MobiDB-lite"/>
    </source>
</evidence>
<dbReference type="GO" id="GO:0000427">
    <property type="term" value="C:plastid-encoded plastid RNA polymerase complex"/>
    <property type="evidence" value="ECO:0007669"/>
    <property type="project" value="InterPro"/>
</dbReference>
<dbReference type="PANTHER" id="PTHR35994">
    <property type="entry name" value="EXPRESSED PROTEIN"/>
    <property type="match status" value="1"/>
</dbReference>
<feature type="compositionally biased region" description="Acidic residues" evidence="1">
    <location>
        <begin position="410"/>
        <end position="437"/>
    </location>
</feature>
<dbReference type="AlphaFoldDB" id="A0A0E0MIT7"/>
<reference evidence="2" key="1">
    <citation type="submission" date="2015-04" db="UniProtKB">
        <authorList>
            <consortium name="EnsemblPlants"/>
        </authorList>
    </citation>
    <scope>IDENTIFICATION</scope>
</reference>
<accession>A0A0E0MIT7</accession>
<dbReference type="eggNOG" id="ENOG502QWJH">
    <property type="taxonomic scope" value="Eukaryota"/>
</dbReference>
<name>A0A0E0MIT7_ORYPU</name>
<dbReference type="PANTHER" id="PTHR35994:SF1">
    <property type="entry name" value="PLASTID TRANSCRIPTIONALLY ACTIVE PROTEIN 6, CHLOROPLASTIC"/>
    <property type="match status" value="1"/>
</dbReference>